<comment type="caution">
    <text evidence="3">The sequence shown here is derived from an EMBL/GenBank/DDBJ whole genome shotgun (WGS) entry which is preliminary data.</text>
</comment>
<accession>A0A6I4KXJ8</accession>
<dbReference type="PANTHER" id="PTHR33840:SF1">
    <property type="entry name" value="TLE1 PHOSPHOLIPASE DOMAIN-CONTAINING PROTEIN"/>
    <property type="match status" value="1"/>
</dbReference>
<organism evidence="3 4">
    <name type="scientific">Pseudomonas xionganensis</name>
    <dbReference type="NCBI Taxonomy" id="2654845"/>
    <lineage>
        <taxon>Bacteria</taxon>
        <taxon>Pseudomonadati</taxon>
        <taxon>Pseudomonadota</taxon>
        <taxon>Gammaproteobacteria</taxon>
        <taxon>Pseudomonadales</taxon>
        <taxon>Pseudomonadaceae</taxon>
        <taxon>Pseudomonas</taxon>
    </lineage>
</organism>
<dbReference type="RefSeq" id="WP_160346747.1">
    <property type="nucleotide sequence ID" value="NZ_WKJZ01000002.1"/>
</dbReference>
<dbReference type="Pfam" id="PF05488">
    <property type="entry name" value="PAAR_motif"/>
    <property type="match status" value="1"/>
</dbReference>
<dbReference type="InterPro" id="IPR008727">
    <property type="entry name" value="PAAR_motif"/>
</dbReference>
<name>A0A6I4KXJ8_9PSED</name>
<feature type="region of interest" description="Disordered" evidence="1">
    <location>
        <begin position="1"/>
        <end position="22"/>
    </location>
</feature>
<reference evidence="3 4" key="1">
    <citation type="submission" date="2019-11" db="EMBL/GenBank/DDBJ databases">
        <title>Pseudomonas flavidum sp. nov., isolated from Baiyang Lake.</title>
        <authorList>
            <person name="Zhao Y."/>
        </authorList>
    </citation>
    <scope>NUCLEOTIDE SEQUENCE [LARGE SCALE GENOMIC DNA]</scope>
    <source>
        <strain evidence="4">R-22-3 w-18</strain>
    </source>
</reference>
<dbReference type="CDD" id="cd14743">
    <property type="entry name" value="PAAR_CT_1"/>
    <property type="match status" value="1"/>
</dbReference>
<evidence type="ECO:0000313" key="3">
    <source>
        <dbReference type="EMBL" id="MVW76494.1"/>
    </source>
</evidence>
<dbReference type="Proteomes" id="UP000429555">
    <property type="component" value="Unassembled WGS sequence"/>
</dbReference>
<dbReference type="Gene3D" id="2.60.200.60">
    <property type="match status" value="1"/>
</dbReference>
<proteinExistence type="predicted"/>
<keyword evidence="4" id="KW-1185">Reference proteome</keyword>
<sequence>MSGKPAARLSDPTACPIPGHGVNPIASGSPNVLFDNLSAARQGDSSACGGALVGNVIPNVLINGMPATTLGSIGSHGNVVIGGSGTVLIGTTHNAAAFSAPVALAIGSGAAHASGTSAPNSLAPLTDTLARTWQEEPGDPAPLGLEEEDEEEELEEQTQQGITLRVGFFFDGTGDNASNVALGAQCRANQLGYDAADEQALLDYCPPHQMDPMSSYARERTNIARLHDLYGDDVTRRLADTEQKAELRIYIEGVGTRTDQPDQQFPDMALGAGDTGVIAKVEASAERCSNALKTFFDLNPYKQIASIEIDVFGFSRGAAAARHFVNDLQRGGSSLLAQAMRKFKTPLTGCFAWRFGQDIQVTLVGLFDTVAAIGGLSDGWDVNDDQNGDLKLHLAKDSAKRVIHLVAGDEYRHNFSLNSTQPNFTEIVLPGSHGDIGGNYPLEAEEKLFLTRPFRDEIDNRLPNEESQAWKQASQALQSWLQRGLIDLVHPNGKLFIDWRQVRSTDNPGRRKVIYAQVKLERKVRGEYGRIPLRIMHALAKDTGTPLRPIPNTSELRLPVELTLIADKLMAYAQGKTPLNLEFEEQDLLYAHFLHQAAHWNVYPGESGALSVHFVNRPTRDGQRTIHPNKPDSVTLL</sequence>
<dbReference type="InterPro" id="IPR018712">
    <property type="entry name" value="Tle1-like_cat"/>
</dbReference>
<dbReference type="AlphaFoldDB" id="A0A6I4KXJ8"/>
<dbReference type="EMBL" id="WKJZ01000002">
    <property type="protein sequence ID" value="MVW76494.1"/>
    <property type="molecule type" value="Genomic_DNA"/>
</dbReference>
<dbReference type="PANTHER" id="PTHR33840">
    <property type="match status" value="1"/>
</dbReference>
<evidence type="ECO:0000259" key="2">
    <source>
        <dbReference type="Pfam" id="PF09994"/>
    </source>
</evidence>
<gene>
    <name evidence="3" type="ORF">GJV18_14330</name>
</gene>
<evidence type="ECO:0000256" key="1">
    <source>
        <dbReference type="SAM" id="MobiDB-lite"/>
    </source>
</evidence>
<protein>
    <recommendedName>
        <fullName evidence="2">T6SS Phospholipase effector Tle1-like catalytic domain-containing protein</fullName>
    </recommendedName>
</protein>
<evidence type="ECO:0000313" key="4">
    <source>
        <dbReference type="Proteomes" id="UP000429555"/>
    </source>
</evidence>
<dbReference type="Pfam" id="PF09994">
    <property type="entry name" value="T6SS_Tle1-like_cat"/>
    <property type="match status" value="1"/>
</dbReference>
<feature type="domain" description="T6SS Phospholipase effector Tle1-like catalytic" evidence="2">
    <location>
        <begin position="355"/>
        <end position="445"/>
    </location>
</feature>